<evidence type="ECO:0000313" key="4">
    <source>
        <dbReference type="EMBL" id="MBW7954092.1"/>
    </source>
</evidence>
<accession>A0A952DVX8</accession>
<dbReference type="GO" id="GO:0016787">
    <property type="term" value="F:hydrolase activity"/>
    <property type="evidence" value="ECO:0007669"/>
    <property type="project" value="UniProtKB-KW"/>
</dbReference>
<gene>
    <name evidence="4" type="ORF">H3C67_04885</name>
</gene>
<comment type="caution">
    <text evidence="4">The sequence shown here is derived from an EMBL/GenBank/DDBJ whole genome shotgun (WGS) entry which is preliminary data.</text>
</comment>
<protein>
    <recommendedName>
        <fullName evidence="6">Calcineurin-like phosphoesterase domain-containing protein</fullName>
    </recommendedName>
</protein>
<reference evidence="4" key="1">
    <citation type="journal article" date="2022" name="ISME J.">
        <title>A general approach to explore prokaryotic protein glycosylation reveals the unique surface layer modulation of an anammox bacterium.</title>
        <authorList>
            <person name="Pabst M."/>
            <person name="Grouzdev D.S."/>
            <person name="Lawson C.E."/>
            <person name="Kleikamp H.B.C."/>
            <person name="de Ram C."/>
            <person name="Louwen R."/>
            <person name="Lin Y.M."/>
            <person name="Lucker S."/>
            <person name="van Loosdrecht M.C.M."/>
            <person name="Laureni M."/>
        </authorList>
    </citation>
    <scope>NUCLEOTIDE SEQUENCE</scope>
    <source>
        <strain evidence="4">BROCD043</strain>
    </source>
</reference>
<evidence type="ECO:0000256" key="1">
    <source>
        <dbReference type="ARBA" id="ARBA00022729"/>
    </source>
</evidence>
<evidence type="ECO:0000256" key="3">
    <source>
        <dbReference type="SAM" id="Phobius"/>
    </source>
</evidence>
<dbReference type="PANTHER" id="PTHR10161">
    <property type="entry name" value="TARTRATE-RESISTANT ACID PHOSPHATASE TYPE 5"/>
    <property type="match status" value="1"/>
</dbReference>
<keyword evidence="2" id="KW-0378">Hydrolase</keyword>
<dbReference type="Gene3D" id="3.60.21.10">
    <property type="match status" value="1"/>
</dbReference>
<dbReference type="SUPFAM" id="SSF56300">
    <property type="entry name" value="Metallo-dependent phosphatases"/>
    <property type="match status" value="1"/>
</dbReference>
<sequence>MKDSKLKNKDFDNITIVVLVVLILFFLAVVFISRTQPLQTSDTPLASNQPSIKNYIFTANTGTGVEENQYYLASSLNEFCLENYCQSVFIAGNALGKHIAVSAIDPEFIKRFQDPYRDFEAPFYIALGDNDKIQCLDCYISFSDISSIWKFESNYYEVKEPGISFYVLDTNTIDQEQINWLATRLAVNSSKKNVVVGHADIINSNDPEIIELKELICRQADMFVSGQLLALAKYRDINDCNAVFVNSGMGSSTQGITIDSIEGNSDFDFFSDEPGYIVLRSIDGSNFEISFYSQANNILFQTTI</sequence>
<proteinExistence type="predicted"/>
<dbReference type="Proteomes" id="UP000781173">
    <property type="component" value="Unassembled WGS sequence"/>
</dbReference>
<dbReference type="AlphaFoldDB" id="A0A952DVX8"/>
<keyword evidence="3" id="KW-0472">Membrane</keyword>
<dbReference type="PANTHER" id="PTHR10161:SF14">
    <property type="entry name" value="TARTRATE-RESISTANT ACID PHOSPHATASE TYPE 5"/>
    <property type="match status" value="1"/>
</dbReference>
<keyword evidence="1" id="KW-0732">Signal</keyword>
<evidence type="ECO:0000256" key="2">
    <source>
        <dbReference type="ARBA" id="ARBA00022801"/>
    </source>
</evidence>
<dbReference type="InterPro" id="IPR029052">
    <property type="entry name" value="Metallo-depent_PP-like"/>
</dbReference>
<keyword evidence="3" id="KW-0812">Transmembrane</keyword>
<keyword evidence="3" id="KW-1133">Transmembrane helix</keyword>
<dbReference type="EMBL" id="JACFOF010000016">
    <property type="protein sequence ID" value="MBW7954092.1"/>
    <property type="molecule type" value="Genomic_DNA"/>
</dbReference>
<name>A0A952DVX8_9BACT</name>
<feature type="transmembrane region" description="Helical" evidence="3">
    <location>
        <begin position="12"/>
        <end position="32"/>
    </location>
</feature>
<dbReference type="InterPro" id="IPR051558">
    <property type="entry name" value="Metallophosphoesterase_PAP"/>
</dbReference>
<organism evidence="4 5">
    <name type="scientific">Candidatus Dojkabacteria bacterium</name>
    <dbReference type="NCBI Taxonomy" id="2099670"/>
    <lineage>
        <taxon>Bacteria</taxon>
        <taxon>Candidatus Dojkabacteria</taxon>
    </lineage>
</organism>
<evidence type="ECO:0008006" key="6">
    <source>
        <dbReference type="Google" id="ProtNLM"/>
    </source>
</evidence>
<evidence type="ECO:0000313" key="5">
    <source>
        <dbReference type="Proteomes" id="UP000781173"/>
    </source>
</evidence>